<organism evidence="2 3">
    <name type="scientific">Podospora pseudoanserina</name>
    <dbReference type="NCBI Taxonomy" id="2609844"/>
    <lineage>
        <taxon>Eukaryota</taxon>
        <taxon>Fungi</taxon>
        <taxon>Dikarya</taxon>
        <taxon>Ascomycota</taxon>
        <taxon>Pezizomycotina</taxon>
        <taxon>Sordariomycetes</taxon>
        <taxon>Sordariomycetidae</taxon>
        <taxon>Sordariales</taxon>
        <taxon>Podosporaceae</taxon>
        <taxon>Podospora</taxon>
    </lineage>
</organism>
<proteinExistence type="predicted"/>
<evidence type="ECO:0000256" key="1">
    <source>
        <dbReference type="SAM" id="MobiDB-lite"/>
    </source>
</evidence>
<dbReference type="GeneID" id="87961923"/>
<gene>
    <name evidence="2" type="ORF">QC764_0107750</name>
</gene>
<accession>A0ABR0HLL0</accession>
<dbReference type="EMBL" id="JAFFHC010000007">
    <property type="protein sequence ID" value="KAK4668973.1"/>
    <property type="molecule type" value="Genomic_DNA"/>
</dbReference>
<name>A0ABR0HLL0_9PEZI</name>
<evidence type="ECO:0000313" key="2">
    <source>
        <dbReference type="EMBL" id="KAK4668973.1"/>
    </source>
</evidence>
<comment type="caution">
    <text evidence="2">The sequence shown here is derived from an EMBL/GenBank/DDBJ whole genome shotgun (WGS) entry which is preliminary data.</text>
</comment>
<evidence type="ECO:0000313" key="3">
    <source>
        <dbReference type="Proteomes" id="UP001323617"/>
    </source>
</evidence>
<dbReference type="RefSeq" id="XP_062796893.1">
    <property type="nucleotide sequence ID" value="XM_062941132.1"/>
</dbReference>
<protein>
    <submittedName>
        <fullName evidence="2">Uncharacterized protein</fullName>
    </submittedName>
</protein>
<feature type="region of interest" description="Disordered" evidence="1">
    <location>
        <begin position="110"/>
        <end position="129"/>
    </location>
</feature>
<feature type="region of interest" description="Disordered" evidence="1">
    <location>
        <begin position="1"/>
        <end position="31"/>
    </location>
</feature>
<sequence length="129" mass="13918">MPISIQPQCGQKKTGQSRPGKGDPDPEIGLYVEGISISGPGITSQKQGPGRHTACNLTTRTQRNPQQLRKLKRPVAAEYWLVGNCSQKVLADHPSHLKPNPGREIYSSLKPAAAPPPITGGWSSKVFKN</sequence>
<feature type="compositionally biased region" description="Polar residues" evidence="1">
    <location>
        <begin position="1"/>
        <end position="17"/>
    </location>
</feature>
<keyword evidence="3" id="KW-1185">Reference proteome</keyword>
<reference evidence="2 3" key="1">
    <citation type="journal article" date="2023" name="bioRxiv">
        <title>High-quality genome assemblies of four members of thePodospora anserinaspecies complex.</title>
        <authorList>
            <person name="Ament-Velasquez S.L."/>
            <person name="Vogan A.A."/>
            <person name="Wallerman O."/>
            <person name="Hartmann F."/>
            <person name="Gautier V."/>
            <person name="Silar P."/>
            <person name="Giraud T."/>
            <person name="Johannesson H."/>
        </authorList>
    </citation>
    <scope>NUCLEOTIDE SEQUENCE [LARGE SCALE GENOMIC DNA]</scope>
    <source>
        <strain evidence="2 3">CBS 124.78</strain>
    </source>
</reference>
<dbReference type="Proteomes" id="UP001323617">
    <property type="component" value="Unassembled WGS sequence"/>
</dbReference>